<feature type="region of interest" description="Disordered" evidence="1">
    <location>
        <begin position="1"/>
        <end position="24"/>
    </location>
</feature>
<feature type="compositionally biased region" description="Polar residues" evidence="1">
    <location>
        <begin position="15"/>
        <end position="24"/>
    </location>
</feature>
<proteinExistence type="predicted"/>
<organism evidence="2">
    <name type="scientific">Clastoptera arizonana</name>
    <name type="common">Arizona spittle bug</name>
    <dbReference type="NCBI Taxonomy" id="38151"/>
    <lineage>
        <taxon>Eukaryota</taxon>
        <taxon>Metazoa</taxon>
        <taxon>Ecdysozoa</taxon>
        <taxon>Arthropoda</taxon>
        <taxon>Hexapoda</taxon>
        <taxon>Insecta</taxon>
        <taxon>Pterygota</taxon>
        <taxon>Neoptera</taxon>
        <taxon>Paraneoptera</taxon>
        <taxon>Hemiptera</taxon>
        <taxon>Auchenorrhyncha</taxon>
        <taxon>Cercopoidea</taxon>
        <taxon>Clastopteridae</taxon>
        <taxon>Clastoptera</taxon>
    </lineage>
</organism>
<reference evidence="2" key="1">
    <citation type="submission" date="2015-12" db="EMBL/GenBank/DDBJ databases">
        <title>De novo transcriptome assembly of four potential Pierce s Disease insect vectors from Arizona vineyards.</title>
        <authorList>
            <person name="Tassone E.E."/>
        </authorList>
    </citation>
    <scope>NUCLEOTIDE SEQUENCE</scope>
</reference>
<dbReference type="AlphaFoldDB" id="A0A1B6CGP9"/>
<feature type="non-terminal residue" evidence="2">
    <location>
        <position position="1"/>
    </location>
</feature>
<sequence length="130" mass="15141">LEIIEDLQTKGDTPPQKTLPSTSTVTEPDYHVYEEITYDLPFKPRTETAPPPLPARPQGGFSRPLPPPIHRPKQRNKLYSLFKEPRNRKDISQFELECRLDETTRRTFTKLSNEAQIDNKEDEYGFTILK</sequence>
<evidence type="ECO:0000313" key="2">
    <source>
        <dbReference type="EMBL" id="JAS12634.1"/>
    </source>
</evidence>
<accession>A0A1B6CGP9</accession>
<dbReference type="EMBL" id="GEDC01024664">
    <property type="protein sequence ID" value="JAS12634.1"/>
    <property type="molecule type" value="Transcribed_RNA"/>
</dbReference>
<feature type="region of interest" description="Disordered" evidence="1">
    <location>
        <begin position="41"/>
        <end position="74"/>
    </location>
</feature>
<evidence type="ECO:0000256" key="1">
    <source>
        <dbReference type="SAM" id="MobiDB-lite"/>
    </source>
</evidence>
<protein>
    <submittedName>
        <fullName evidence="2">Uncharacterized protein</fullName>
    </submittedName>
</protein>
<name>A0A1B6CGP9_9HEMI</name>
<gene>
    <name evidence="2" type="ORF">g.3026</name>
</gene>